<dbReference type="InterPro" id="IPR045584">
    <property type="entry name" value="Pilin-like"/>
</dbReference>
<feature type="region of interest" description="Disordered" evidence="1">
    <location>
        <begin position="51"/>
        <end position="70"/>
    </location>
</feature>
<evidence type="ECO:0000313" key="3">
    <source>
        <dbReference type="Proteomes" id="UP001476950"/>
    </source>
</evidence>
<keyword evidence="3" id="KW-1185">Reference proteome</keyword>
<protein>
    <submittedName>
        <fullName evidence="2">Type II secretion system GspH family protein</fullName>
    </submittedName>
</protein>
<dbReference type="Gene3D" id="3.30.700.10">
    <property type="entry name" value="Glycoprotein, Type 4 Pilin"/>
    <property type="match status" value="1"/>
</dbReference>
<accession>A0ABV0KER3</accession>
<sequence length="147" mass="16314">MIELLVAIGVLSILAALALPAYLNQIRKAQRVQALTDIEAMKPEIIGYRQKNGRFPPDVQPNVKPDEVPSFKLPPDSAWGKSIDYNSHCLSTPDGKIARVVRINSFGPDGIRQHNHDYYDIKDRNNGDDVVVTIAVVLPEESEQCPP</sequence>
<evidence type="ECO:0000313" key="2">
    <source>
        <dbReference type="EMBL" id="MEP1057680.1"/>
    </source>
</evidence>
<comment type="caution">
    <text evidence="2">The sequence shown here is derived from an EMBL/GenBank/DDBJ whole genome shotgun (WGS) entry which is preliminary data.</text>
</comment>
<reference evidence="2 3" key="1">
    <citation type="submission" date="2022-04" db="EMBL/GenBank/DDBJ databases">
        <title>Positive selection, recombination, and allopatry shape intraspecific diversity of widespread and dominant cyanobacteria.</title>
        <authorList>
            <person name="Wei J."/>
            <person name="Shu W."/>
            <person name="Hu C."/>
        </authorList>
    </citation>
    <scope>NUCLEOTIDE SEQUENCE [LARGE SCALE GENOMIC DNA]</scope>
    <source>
        <strain evidence="2 3">AS-A4</strain>
    </source>
</reference>
<gene>
    <name evidence="2" type="ORF">NDI38_04460</name>
</gene>
<name>A0ABV0KER3_9CYAN</name>
<dbReference type="Proteomes" id="UP001476950">
    <property type="component" value="Unassembled WGS sequence"/>
</dbReference>
<proteinExistence type="predicted"/>
<organism evidence="2 3">
    <name type="scientific">Stenomitos frigidus AS-A4</name>
    <dbReference type="NCBI Taxonomy" id="2933935"/>
    <lineage>
        <taxon>Bacteria</taxon>
        <taxon>Bacillati</taxon>
        <taxon>Cyanobacteriota</taxon>
        <taxon>Cyanophyceae</taxon>
        <taxon>Leptolyngbyales</taxon>
        <taxon>Leptolyngbyaceae</taxon>
        <taxon>Stenomitos</taxon>
    </lineage>
</organism>
<dbReference type="EMBL" id="JAMPLM010000002">
    <property type="protein sequence ID" value="MEP1057680.1"/>
    <property type="molecule type" value="Genomic_DNA"/>
</dbReference>
<evidence type="ECO:0000256" key="1">
    <source>
        <dbReference type="SAM" id="MobiDB-lite"/>
    </source>
</evidence>
<dbReference type="SUPFAM" id="SSF54523">
    <property type="entry name" value="Pili subunits"/>
    <property type="match status" value="1"/>
</dbReference>